<sequence length="133" mass="15438">MTEDHYLRWLKRKADSHVRRDRKRYPDLNITRAGYKEAIHEAVLRSDGKDAYTGEDLNWSLISTYDNDKSREGRHQYKAGFAMLPTVDHVAPAIALSSFEICAWKTNDAKNDLAYSDFRALCEKVIKHTYADK</sequence>
<gene>
    <name evidence="1" type="ORF">AO703_10355</name>
</gene>
<reference evidence="2" key="1">
    <citation type="submission" date="2015-10" db="EMBL/GenBank/DDBJ databases">
        <title>Complete Genome Sequencing of Klebsiella sp. strain G5.</title>
        <authorList>
            <person name="Chan K.-G."/>
            <person name="Chen J.-W."/>
        </authorList>
    </citation>
    <scope>NUCLEOTIDE SEQUENCE [LARGE SCALE GENOMIC DNA]</scope>
    <source>
        <strain evidence="2">G5</strain>
    </source>
</reference>
<evidence type="ECO:0000313" key="2">
    <source>
        <dbReference type="Proteomes" id="UP000069162"/>
    </source>
</evidence>
<dbReference type="AlphaFoldDB" id="A0A806XJP3"/>
<dbReference type="OrthoDB" id="556501at2"/>
<dbReference type="Proteomes" id="UP000069162">
    <property type="component" value="Chromosome"/>
</dbReference>
<evidence type="ECO:0000313" key="1">
    <source>
        <dbReference type="EMBL" id="ALR78909.1"/>
    </source>
</evidence>
<proteinExistence type="predicted"/>
<dbReference type="KEGG" id="kle:AO703_10355"/>
<name>A0A806XJP3_9ENTR</name>
<organism evidence="1 2">
    <name type="scientific">[Enterobacter] lignolyticus</name>
    <dbReference type="NCBI Taxonomy" id="1334193"/>
    <lineage>
        <taxon>Bacteria</taxon>
        <taxon>Pseudomonadati</taxon>
        <taxon>Pseudomonadota</taxon>
        <taxon>Gammaproteobacteria</taxon>
        <taxon>Enterobacterales</taxon>
        <taxon>Enterobacteriaceae</taxon>
        <taxon>Pluralibacter</taxon>
    </lineage>
</organism>
<dbReference type="EMBL" id="CP012871">
    <property type="protein sequence ID" value="ALR78909.1"/>
    <property type="molecule type" value="Genomic_DNA"/>
</dbReference>
<protein>
    <submittedName>
        <fullName evidence="1">Uncharacterized protein</fullName>
    </submittedName>
</protein>
<accession>A0A806XJP3</accession>